<dbReference type="PANTHER" id="PTHR36968:SF13">
    <property type="entry name" value="HOMEOBOX-DDT DOMAIN PROTEIN RLT1"/>
    <property type="match status" value="1"/>
</dbReference>
<organism evidence="2 3">
    <name type="scientific">Trifolium pratense</name>
    <name type="common">Red clover</name>
    <dbReference type="NCBI Taxonomy" id="57577"/>
    <lineage>
        <taxon>Eukaryota</taxon>
        <taxon>Viridiplantae</taxon>
        <taxon>Streptophyta</taxon>
        <taxon>Embryophyta</taxon>
        <taxon>Tracheophyta</taxon>
        <taxon>Spermatophyta</taxon>
        <taxon>Magnoliopsida</taxon>
        <taxon>eudicotyledons</taxon>
        <taxon>Gunneridae</taxon>
        <taxon>Pentapetalae</taxon>
        <taxon>rosids</taxon>
        <taxon>fabids</taxon>
        <taxon>Fabales</taxon>
        <taxon>Fabaceae</taxon>
        <taxon>Papilionoideae</taxon>
        <taxon>50 kb inversion clade</taxon>
        <taxon>NPAAA clade</taxon>
        <taxon>Hologalegina</taxon>
        <taxon>IRL clade</taxon>
        <taxon>Trifolieae</taxon>
        <taxon>Trifolium</taxon>
    </lineage>
</organism>
<dbReference type="Proteomes" id="UP000236291">
    <property type="component" value="Unassembled WGS sequence"/>
</dbReference>
<feature type="region of interest" description="Disordered" evidence="1">
    <location>
        <begin position="252"/>
        <end position="318"/>
    </location>
</feature>
<dbReference type="AlphaFoldDB" id="A0A2K3PJU8"/>
<dbReference type="EMBL" id="ASHM01007783">
    <property type="protein sequence ID" value="PNY15571.1"/>
    <property type="molecule type" value="Genomic_DNA"/>
</dbReference>
<keyword evidence="2" id="KW-0371">Homeobox</keyword>
<feature type="region of interest" description="Disordered" evidence="1">
    <location>
        <begin position="1"/>
        <end position="24"/>
    </location>
</feature>
<reference evidence="2 3" key="2">
    <citation type="journal article" date="2017" name="Front. Plant Sci.">
        <title>Gene Classification and Mining of Molecular Markers Useful in Red Clover (Trifolium pratense) Breeding.</title>
        <authorList>
            <person name="Istvanek J."/>
            <person name="Dluhosova J."/>
            <person name="Dluhos P."/>
            <person name="Patkova L."/>
            <person name="Nedelnik J."/>
            <person name="Repkova J."/>
        </authorList>
    </citation>
    <scope>NUCLEOTIDE SEQUENCE [LARGE SCALE GENOMIC DNA]</scope>
    <source>
        <strain evidence="3">cv. Tatra</strain>
        <tissue evidence="2">Young leaves</tissue>
    </source>
</reference>
<evidence type="ECO:0000256" key="1">
    <source>
        <dbReference type="SAM" id="MobiDB-lite"/>
    </source>
</evidence>
<protein>
    <submittedName>
        <fullName evidence="2">Homeobox protein HOX-C4</fullName>
    </submittedName>
</protein>
<dbReference type="STRING" id="57577.A0A2K3PJU8"/>
<proteinExistence type="predicted"/>
<name>A0A2K3PJU8_TRIPR</name>
<reference evidence="2 3" key="1">
    <citation type="journal article" date="2014" name="Am. J. Bot.">
        <title>Genome assembly and annotation for red clover (Trifolium pratense; Fabaceae).</title>
        <authorList>
            <person name="Istvanek J."/>
            <person name="Jaros M."/>
            <person name="Krenek A."/>
            <person name="Repkova J."/>
        </authorList>
    </citation>
    <scope>NUCLEOTIDE SEQUENCE [LARGE SCALE GENOMIC DNA]</scope>
    <source>
        <strain evidence="3">cv. Tatra</strain>
        <tissue evidence="2">Young leaves</tissue>
    </source>
</reference>
<gene>
    <name evidence="2" type="ORF">L195_g012270</name>
</gene>
<sequence>MPERHSGSDSPSSTLHDLNSGTSETSSSFKIELWKSENEKKAALRSTFPSNNGFDISKHAFQCVGNLSKDIGIMEHSLPIRTRLLKVLLSYMEASVLSEAFGTIWTTDFRKRWGVKLSKSSSVEELLQMLTLFEKALRRDFLSSDFSTTDELLGLSSKSKSSAHVSADPESVALLPWIPQTTAALSLRLFEFDSSIIYVKLEKLEPVEEKEAREYITLPSRYTPFKPNREVEPAALDHDGLTKVKSSAKIVRSNKRGRGASDHGRGKNLSKRMYNSKRDAGRRNVKFTENLSQRLKQQGRGTQGQGGGRGRRTVRKRRVEKRAVEDLLLGHAAASHSSMSGREPFRGLHEEWDDGEKASPMTPVHIGVAENSNSAEEMEYDDNAQAIEYDDNVQAVESYDNAQAMESDDDAQAVEYDHGNWEIGYNGVSPNGWNRDLVGMSDEDVDGFEDGNDNDNGNVIGFEENEEEDSEEDVMSEGSDGMANRVENVGGSYLSVSEDSSD</sequence>
<comment type="caution">
    <text evidence="2">The sequence shown here is derived from an EMBL/GenBank/DDBJ whole genome shotgun (WGS) entry which is preliminary data.</text>
</comment>
<feature type="region of interest" description="Disordered" evidence="1">
    <location>
        <begin position="447"/>
        <end position="502"/>
    </location>
</feature>
<keyword evidence="2" id="KW-0238">DNA-binding</keyword>
<feature type="compositionally biased region" description="Acidic residues" evidence="1">
    <location>
        <begin position="463"/>
        <end position="475"/>
    </location>
</feature>
<feature type="compositionally biased region" description="Polar residues" evidence="1">
    <location>
        <begin position="8"/>
        <end position="24"/>
    </location>
</feature>
<feature type="compositionally biased region" description="Basic residues" evidence="1">
    <location>
        <begin position="309"/>
        <end position="318"/>
    </location>
</feature>
<evidence type="ECO:0000313" key="2">
    <source>
        <dbReference type="EMBL" id="PNY15571.1"/>
    </source>
</evidence>
<dbReference type="InterPro" id="IPR044977">
    <property type="entry name" value="RLT1-3"/>
</dbReference>
<dbReference type="GO" id="GO:0003677">
    <property type="term" value="F:DNA binding"/>
    <property type="evidence" value="ECO:0007669"/>
    <property type="project" value="UniProtKB-KW"/>
</dbReference>
<dbReference type="GO" id="GO:0006357">
    <property type="term" value="P:regulation of transcription by RNA polymerase II"/>
    <property type="evidence" value="ECO:0007669"/>
    <property type="project" value="InterPro"/>
</dbReference>
<accession>A0A2K3PJU8</accession>
<dbReference type="PANTHER" id="PTHR36968">
    <property type="entry name" value="HOMEOBOX-DDT DOMAIN PROTEIN RLT2"/>
    <property type="match status" value="1"/>
</dbReference>
<evidence type="ECO:0000313" key="3">
    <source>
        <dbReference type="Proteomes" id="UP000236291"/>
    </source>
</evidence>